<gene>
    <name evidence="7" type="ORF">RGQ29_006485</name>
</gene>
<accession>A0AAN7E8A2</accession>
<dbReference type="Pfam" id="PF04434">
    <property type="entry name" value="SWIM"/>
    <property type="match status" value="1"/>
</dbReference>
<dbReference type="PANTHER" id="PTHR47718:SF2">
    <property type="entry name" value="PROTEIN FAR1-RELATED SEQUENCE 5-LIKE"/>
    <property type="match status" value="1"/>
</dbReference>
<evidence type="ECO:0000256" key="1">
    <source>
        <dbReference type="ARBA" id="ARBA00022723"/>
    </source>
</evidence>
<sequence length="593" mass="68781">MDANEDLSPRVGIEFNTLEDAWEFWLKYGRQRGFDDGKITSRGFVCAKQGIRDSEKEDMIRTRNRDDTRTNCPVKLYVSLVRETGKYKVTDFIEEHNHTLHLSETVYMMRSQRKISEVHAGLIELASSSGIKPKAAHELMSREAGGRANLGFTELDQYNYLRTRRQKNLIYGQAALQLDNVEQITNIFWADARMIIDYANFGDVLRPLGVFTGFNHHRGLTVFGAALLYDETAESFKWLFESFLVAHAHPAMAKALSEVMPNTYHGLCTWHIMQNGIKHLGNLMKDGSSFLQVFKTCMFEFNDEIEFEKTWEDMIDTYAIHDRRKWANTQLSESLNGDLKDYLKPDLNVAEFFEHFDRVIEQKRERELQAEFNARQKFPQLGLKNSPLLKQAVQVYTPVIFRMLHDQYDLASATRIKNRQEDLLPGEFIVSYDTANKTFSCSCRKFEIVGILCCHILKVFDFLDIKTIPEIYILKRWTREAKSGYVNLSVTQRYRKLCPKLAFALIEKMIEEYEKKVEDIAAKNVASHQLSHQMPLCCGVENLDPNQHLDDLLERAKGLKKKEGHKGGKRKKSWVEKQKRKKGRVVLNDEVSQ</sequence>
<keyword evidence="3" id="KW-0862">Zinc</keyword>
<evidence type="ECO:0000256" key="3">
    <source>
        <dbReference type="ARBA" id="ARBA00022833"/>
    </source>
</evidence>
<dbReference type="InterPro" id="IPR007527">
    <property type="entry name" value="Znf_SWIM"/>
</dbReference>
<dbReference type="AlphaFoldDB" id="A0AAN7E8A2"/>
<organism evidence="7 8">
    <name type="scientific">Quercus rubra</name>
    <name type="common">Northern red oak</name>
    <name type="synonym">Quercus borealis</name>
    <dbReference type="NCBI Taxonomy" id="3512"/>
    <lineage>
        <taxon>Eukaryota</taxon>
        <taxon>Viridiplantae</taxon>
        <taxon>Streptophyta</taxon>
        <taxon>Embryophyta</taxon>
        <taxon>Tracheophyta</taxon>
        <taxon>Spermatophyta</taxon>
        <taxon>Magnoliopsida</taxon>
        <taxon>eudicotyledons</taxon>
        <taxon>Gunneridae</taxon>
        <taxon>Pentapetalae</taxon>
        <taxon>rosids</taxon>
        <taxon>fabids</taxon>
        <taxon>Fagales</taxon>
        <taxon>Fagaceae</taxon>
        <taxon>Quercus</taxon>
    </lineage>
</organism>
<keyword evidence="2 4" id="KW-0863">Zinc-finger</keyword>
<dbReference type="Pfam" id="PF10551">
    <property type="entry name" value="MULE"/>
    <property type="match status" value="1"/>
</dbReference>
<name>A0AAN7E8A2_QUERU</name>
<evidence type="ECO:0000256" key="5">
    <source>
        <dbReference type="SAM" id="MobiDB-lite"/>
    </source>
</evidence>
<evidence type="ECO:0000259" key="6">
    <source>
        <dbReference type="PROSITE" id="PS50966"/>
    </source>
</evidence>
<comment type="caution">
    <text evidence="7">The sequence shown here is derived from an EMBL/GenBank/DDBJ whole genome shotgun (WGS) entry which is preliminary data.</text>
</comment>
<dbReference type="GO" id="GO:0008270">
    <property type="term" value="F:zinc ion binding"/>
    <property type="evidence" value="ECO:0007669"/>
    <property type="project" value="UniProtKB-KW"/>
</dbReference>
<feature type="compositionally biased region" description="Basic residues" evidence="5">
    <location>
        <begin position="558"/>
        <end position="584"/>
    </location>
</feature>
<feature type="region of interest" description="Disordered" evidence="5">
    <location>
        <begin position="558"/>
        <end position="593"/>
    </location>
</feature>
<dbReference type="PROSITE" id="PS50966">
    <property type="entry name" value="ZF_SWIM"/>
    <property type="match status" value="1"/>
</dbReference>
<evidence type="ECO:0000313" key="8">
    <source>
        <dbReference type="Proteomes" id="UP001324115"/>
    </source>
</evidence>
<evidence type="ECO:0000256" key="4">
    <source>
        <dbReference type="PROSITE-ProRule" id="PRU00325"/>
    </source>
</evidence>
<dbReference type="Pfam" id="PF03101">
    <property type="entry name" value="FAR1"/>
    <property type="match status" value="1"/>
</dbReference>
<dbReference type="Proteomes" id="UP001324115">
    <property type="component" value="Unassembled WGS sequence"/>
</dbReference>
<dbReference type="SMART" id="SM00575">
    <property type="entry name" value="ZnF_PMZ"/>
    <property type="match status" value="1"/>
</dbReference>
<reference evidence="7 8" key="1">
    <citation type="journal article" date="2023" name="G3 (Bethesda)">
        <title>A haplotype-resolved chromosome-scale genome for Quercus rubra L. provides insights into the genetics of adaptive traits for red oak species.</title>
        <authorList>
            <person name="Kapoor B."/>
            <person name="Jenkins J."/>
            <person name="Schmutz J."/>
            <person name="Zhebentyayeva T."/>
            <person name="Kuelheim C."/>
            <person name="Coggeshall M."/>
            <person name="Heim C."/>
            <person name="Lasky J.R."/>
            <person name="Leites L."/>
            <person name="Islam-Faridi N."/>
            <person name="Romero-Severson J."/>
            <person name="DeLeo V.L."/>
            <person name="Lucas S.M."/>
            <person name="Lazic D."/>
            <person name="Gailing O."/>
            <person name="Carlson J."/>
            <person name="Staton M."/>
        </authorList>
    </citation>
    <scope>NUCLEOTIDE SEQUENCE [LARGE SCALE GENOMIC DNA]</scope>
    <source>
        <strain evidence="7">Pseudo-F2</strain>
    </source>
</reference>
<dbReference type="EMBL" id="JAXUIC010000011">
    <property type="protein sequence ID" value="KAK4564448.1"/>
    <property type="molecule type" value="Genomic_DNA"/>
</dbReference>
<dbReference type="InterPro" id="IPR004330">
    <property type="entry name" value="FAR1_DNA_bnd_dom"/>
</dbReference>
<keyword evidence="8" id="KW-1185">Reference proteome</keyword>
<proteinExistence type="predicted"/>
<evidence type="ECO:0000256" key="2">
    <source>
        <dbReference type="ARBA" id="ARBA00022771"/>
    </source>
</evidence>
<feature type="domain" description="SWIM-type" evidence="6">
    <location>
        <begin position="428"/>
        <end position="464"/>
    </location>
</feature>
<evidence type="ECO:0000313" key="7">
    <source>
        <dbReference type="EMBL" id="KAK4564448.1"/>
    </source>
</evidence>
<protein>
    <recommendedName>
        <fullName evidence="6">SWIM-type domain-containing protein</fullName>
    </recommendedName>
</protein>
<dbReference type="InterPro" id="IPR006564">
    <property type="entry name" value="Znf_PMZ"/>
</dbReference>
<dbReference type="InterPro" id="IPR018289">
    <property type="entry name" value="MULE_transposase_dom"/>
</dbReference>
<keyword evidence="1" id="KW-0479">Metal-binding</keyword>
<dbReference type="PANTHER" id="PTHR47718">
    <property type="entry name" value="OS01G0519700 PROTEIN"/>
    <property type="match status" value="1"/>
</dbReference>